<dbReference type="Proteomes" id="UP001152795">
    <property type="component" value="Unassembled WGS sequence"/>
</dbReference>
<evidence type="ECO:0000256" key="1">
    <source>
        <dbReference type="SAM" id="MobiDB-lite"/>
    </source>
</evidence>
<proteinExistence type="predicted"/>
<feature type="non-terminal residue" evidence="2">
    <location>
        <position position="388"/>
    </location>
</feature>
<comment type="caution">
    <text evidence="2">The sequence shown here is derived from an EMBL/GenBank/DDBJ whole genome shotgun (WGS) entry which is preliminary data.</text>
</comment>
<name>A0A7D9KCL9_PARCT</name>
<feature type="region of interest" description="Disordered" evidence="1">
    <location>
        <begin position="1"/>
        <end position="370"/>
    </location>
</feature>
<feature type="compositionally biased region" description="Polar residues" evidence="1">
    <location>
        <begin position="316"/>
        <end position="370"/>
    </location>
</feature>
<evidence type="ECO:0000313" key="3">
    <source>
        <dbReference type="Proteomes" id="UP001152795"/>
    </source>
</evidence>
<accession>A0A7D9KCL9</accession>
<dbReference type="EMBL" id="CACRXK020030631">
    <property type="protein sequence ID" value="CAB4042693.1"/>
    <property type="molecule type" value="Genomic_DNA"/>
</dbReference>
<protein>
    <submittedName>
        <fullName evidence="2">Kinesin</fullName>
    </submittedName>
</protein>
<gene>
    <name evidence="2" type="ORF">PACLA_8A076729</name>
</gene>
<feature type="compositionally biased region" description="Basic and acidic residues" evidence="1">
    <location>
        <begin position="1"/>
        <end position="30"/>
    </location>
</feature>
<evidence type="ECO:0000313" key="2">
    <source>
        <dbReference type="EMBL" id="CAB4042693.1"/>
    </source>
</evidence>
<keyword evidence="3" id="KW-1185">Reference proteome</keyword>
<reference evidence="2" key="1">
    <citation type="submission" date="2020-04" db="EMBL/GenBank/DDBJ databases">
        <authorList>
            <person name="Alioto T."/>
            <person name="Alioto T."/>
            <person name="Gomez Garrido J."/>
        </authorList>
    </citation>
    <scope>NUCLEOTIDE SEQUENCE</scope>
    <source>
        <strain evidence="2">A484AB</strain>
    </source>
</reference>
<dbReference type="AlphaFoldDB" id="A0A7D9KCL9"/>
<feature type="compositionally biased region" description="Polar residues" evidence="1">
    <location>
        <begin position="93"/>
        <end position="116"/>
    </location>
</feature>
<sequence length="388" mass="42043">MADQDHPPKPKTPTEDDDKSEARTSVDDGRAFGSDIPRENIQTNVDQQKKEYRNVGGSGQAESESEERKPTYNHISHECGNGESELEKKKGNNAENSKVASSRESQEINYINSGTVQGEVGHMGSEQEESKKRKQNLVESGHGGQRSSAGDHRVGESGQDKCIFTITEENTQRSYSQAADTPGNTHKGYSQAADTPANTQKSYSQAADTPGNTQRDTPGNTQRGYSQAADTPGNKQRSYSQAADTSRNTQRGYSKAADTSRNTQRGYSQAADTPGNTQRGYSQAADTPGNKQNSYSQAADTSRNTQRGYSKAADTPANTQRSYSQAADTLGNTQRGYSQAADTPGNTQSYSQAADTSRNTQRSYSQVASVNIQQKPYNILSPMPQSTK</sequence>
<organism evidence="2 3">
    <name type="scientific">Paramuricea clavata</name>
    <name type="common">Red gorgonian</name>
    <name type="synonym">Violescent sea-whip</name>
    <dbReference type="NCBI Taxonomy" id="317549"/>
    <lineage>
        <taxon>Eukaryota</taxon>
        <taxon>Metazoa</taxon>
        <taxon>Cnidaria</taxon>
        <taxon>Anthozoa</taxon>
        <taxon>Octocorallia</taxon>
        <taxon>Malacalcyonacea</taxon>
        <taxon>Plexauridae</taxon>
        <taxon>Paramuricea</taxon>
    </lineage>
</organism>
<feature type="compositionally biased region" description="Polar residues" evidence="1">
    <location>
        <begin position="167"/>
        <end position="308"/>
    </location>
</feature>
<feature type="compositionally biased region" description="Basic and acidic residues" evidence="1">
    <location>
        <begin position="149"/>
        <end position="159"/>
    </location>
</feature>